<dbReference type="EMBL" id="FMYP01000080">
    <property type="protein sequence ID" value="SDD07630.1"/>
    <property type="molecule type" value="Genomic_DNA"/>
</dbReference>
<evidence type="ECO:0000313" key="2">
    <source>
        <dbReference type="Proteomes" id="UP000199452"/>
    </source>
</evidence>
<sequence length="1422" mass="155741">MRTSFWHYRICRSALFLLLILSPVLLLGNGAQSEPQKAKGLIDYVKTNLRYVGNFESTQISELPLGIKRNVGNQEYVIVIDSAVYTPTGVTVSVYAALQLGISKDKSLIFGAKGIKLGYNGIADQDYNRLVLLSSDTLVINSMVSLIIPGNARNYVDWDCKGFKSVNLFGEFEFSSSTFEPDPEFTSDLKVKASFECNVSDLNNVLISTSITPFRLKGMDGFTFEVKEASVDMSDDANPHGFVAPAGYFSGMAGLETLWRGFFFKLVKVTLPQEISQSGKRTSIGAQNMLVDDNGFTGSFFADYPFGTEKGSLSGWPFSISNLSVMVEKNRLKGGSLAGTLNIPFLGKDTVGYMATLEATPSGLNYLFGVQLDVDKEFSMPLGGKLYLGKACTFIVSKDEKGLVPKVVLNGYLKVDAKPVEFEKIKFESLTLTAKSPYIVGGYFGYDGGFKQSIGGFSLTINSLGVSTFDGQIALSAKVGIELGGDTPMLKGEAGITVKAAYEKKGDSGDREWKFKGVSVSEIAIAGNFSIFSLKGRLAIYDDDPIYGNGFKGNAGFSMSAIPCKLDANVLFGRKGQTKYWYARVDASVVIQVGMVKIVKLSGGAYCNAKRIQLDDNKYDYIPDTTGSMGFIAGLGVEIPQKNVFYGEGEMDISFSKNWGLRQIQMLGNGNFFTAGEAPYVWANFNTVYNSDEKIFHANLKTYMNIYGAIRGSGPGNLVGEAVIHSDPKDWYIYIGRPSAMNSIEMYKLATAKSYFMTGTKVEDMPLPPSRLGKILGDIDLNFMKKENAVSTGKGIGFGARMELDFGFGKNGGFAYAYLTAGAGADILLRDYGNVTCEGRSGPMGISGWYASGQAYAYMEGKVGIRARHREFDIMAMSAGVLLQAKGPNPFWLKGKIAAKYSVLGGLVRGKVNIPVLLGEECEMVTNGRELGEIKLIGDITPASGANDIDVFTAPQVAFNTAIDKEFGMINLNDEYQTYRVKLDELKIVDKGAEVSATYSFSRDKDLATLKPHDILPGNTNLKLLTKIHIEKKEQSGWQALMYQGQVDYEVKETAFTTGDEPKSIPASNVAYSYPVDRQFNFFKSEYGEGYVKLKSGQPKLFATVQNGAKWRVVGKMSNSVSSIEVPVTYNADQSLVRFTIPASLSTSSAWNFSIVRIPEAQANDQNISKGAEQLAVANDGDTTTLAKNKLTGAGVSSAEAEIFALNFRTSKYARFLDKLNAMGSAEEQYNVEGSSKMSLLGLQMRTEESLDQYEMVGAEGQFEPLVYAEALMNNRWLTEHVDPTVYGSYQQGDNSISLSRDITKLGLRPLKAMLTGNLYGTQYLMEESDKGQAYVPSKPGDFIVRYYVPHFVYQDFFELRNKALEKYYGRTSALPRNAALLIHGDIHDIDPGRYGLKVNYRLPGLGIVTSSKEYSINFLSE</sequence>
<organism evidence="1 2">
    <name type="scientific">Williamwhitmania taraxaci</name>
    <dbReference type="NCBI Taxonomy" id="1640674"/>
    <lineage>
        <taxon>Bacteria</taxon>
        <taxon>Pseudomonadati</taxon>
        <taxon>Bacteroidota</taxon>
        <taxon>Bacteroidia</taxon>
        <taxon>Bacteroidales</taxon>
        <taxon>Williamwhitmaniaceae</taxon>
        <taxon>Williamwhitmania</taxon>
    </lineage>
</organism>
<dbReference type="OrthoDB" id="610610at2"/>
<accession>A0A1G6RSF2</accession>
<reference evidence="1 2" key="1">
    <citation type="submission" date="2016-09" db="EMBL/GenBank/DDBJ databases">
        <authorList>
            <person name="Capua I."/>
            <person name="De Benedictis P."/>
            <person name="Joannis T."/>
            <person name="Lombin L.H."/>
            <person name="Cattoli G."/>
        </authorList>
    </citation>
    <scope>NUCLEOTIDE SEQUENCE [LARGE SCALE GENOMIC DNA]</scope>
    <source>
        <strain evidence="1 2">A7P-90m</strain>
    </source>
</reference>
<dbReference type="RefSeq" id="WP_125869903.1">
    <property type="nucleotide sequence ID" value="NZ_FMYP01000080.1"/>
</dbReference>
<keyword evidence="2" id="KW-1185">Reference proteome</keyword>
<name>A0A1G6RSF2_9BACT</name>
<dbReference type="STRING" id="1640674.SAMN05216323_10803"/>
<proteinExistence type="predicted"/>
<dbReference type="Proteomes" id="UP000199452">
    <property type="component" value="Unassembled WGS sequence"/>
</dbReference>
<evidence type="ECO:0000313" key="1">
    <source>
        <dbReference type="EMBL" id="SDD07630.1"/>
    </source>
</evidence>
<protein>
    <submittedName>
        <fullName evidence="1">Uncharacterized protein</fullName>
    </submittedName>
</protein>
<gene>
    <name evidence="1" type="ORF">SAMN05216323_10803</name>
</gene>